<dbReference type="PANTHER" id="PTHR24064">
    <property type="entry name" value="SOLUTE CARRIER FAMILY 22 MEMBER"/>
    <property type="match status" value="1"/>
</dbReference>
<feature type="transmembrane region" description="Helical" evidence="6">
    <location>
        <begin position="24"/>
        <end position="42"/>
    </location>
</feature>
<keyword evidence="9" id="KW-1185">Reference proteome</keyword>
<dbReference type="GO" id="GO:0022857">
    <property type="term" value="F:transmembrane transporter activity"/>
    <property type="evidence" value="ECO:0007669"/>
    <property type="project" value="InterPro"/>
</dbReference>
<keyword evidence="2 6" id="KW-0812">Transmembrane</keyword>
<accession>A0AAE1DLM3</accession>
<keyword evidence="3 6" id="KW-1133">Transmembrane helix</keyword>
<reference evidence="8" key="1">
    <citation type="journal article" date="2023" name="G3 (Bethesda)">
        <title>A reference genome for the long-term kleptoplast-retaining sea slug Elysia crispata morphotype clarki.</title>
        <authorList>
            <person name="Eastman K.E."/>
            <person name="Pendleton A.L."/>
            <person name="Shaikh M.A."/>
            <person name="Suttiyut T."/>
            <person name="Ogas R."/>
            <person name="Tomko P."/>
            <person name="Gavelis G."/>
            <person name="Widhalm J.R."/>
            <person name="Wisecaver J.H."/>
        </authorList>
    </citation>
    <scope>NUCLEOTIDE SEQUENCE</scope>
    <source>
        <strain evidence="8">ECLA1</strain>
    </source>
</reference>
<dbReference type="Proteomes" id="UP001283361">
    <property type="component" value="Unassembled WGS sequence"/>
</dbReference>
<dbReference type="Gene3D" id="1.20.1250.20">
    <property type="entry name" value="MFS general substrate transporter like domains"/>
    <property type="match status" value="1"/>
</dbReference>
<evidence type="ECO:0000256" key="3">
    <source>
        <dbReference type="ARBA" id="ARBA00022989"/>
    </source>
</evidence>
<evidence type="ECO:0000259" key="7">
    <source>
        <dbReference type="PROSITE" id="PS50850"/>
    </source>
</evidence>
<sequence>MAGLMIGSVTSSGLSWDRFGRKKAFLFLTWVHFVAAFAAAFVPSVFVFLALRMVLTSSCVGFFASACVMSMEVVSSRRRTLAGMVLMFGWSAGMFMLVIAAFLIRDWQTLQLVLVIPLAIVAVTYIWLFPESPRWLLSKGRFSEADAIFKTMAKVNKRELPEKMLMADLCRAESSDSNDDTQLRRKSHQQSADQRSKCPKALSVPSVAPKAAHILKHCGCKISRFFLPFLFPVLIG</sequence>
<gene>
    <name evidence="8" type="ORF">RRG08_056395</name>
</gene>
<dbReference type="GO" id="GO:0016020">
    <property type="term" value="C:membrane"/>
    <property type="evidence" value="ECO:0007669"/>
    <property type="project" value="UniProtKB-SubCell"/>
</dbReference>
<organism evidence="8 9">
    <name type="scientific">Elysia crispata</name>
    <name type="common">lettuce slug</name>
    <dbReference type="NCBI Taxonomy" id="231223"/>
    <lineage>
        <taxon>Eukaryota</taxon>
        <taxon>Metazoa</taxon>
        <taxon>Spiralia</taxon>
        <taxon>Lophotrochozoa</taxon>
        <taxon>Mollusca</taxon>
        <taxon>Gastropoda</taxon>
        <taxon>Heterobranchia</taxon>
        <taxon>Euthyneura</taxon>
        <taxon>Panpulmonata</taxon>
        <taxon>Sacoglossa</taxon>
        <taxon>Placobranchoidea</taxon>
        <taxon>Plakobranchidae</taxon>
        <taxon>Elysia</taxon>
    </lineage>
</organism>
<evidence type="ECO:0000313" key="9">
    <source>
        <dbReference type="Proteomes" id="UP001283361"/>
    </source>
</evidence>
<evidence type="ECO:0000256" key="2">
    <source>
        <dbReference type="ARBA" id="ARBA00022692"/>
    </source>
</evidence>
<keyword evidence="4 6" id="KW-0472">Membrane</keyword>
<comment type="subcellular location">
    <subcellularLocation>
        <location evidence="1">Membrane</location>
        <topology evidence="1">Multi-pass membrane protein</topology>
    </subcellularLocation>
</comment>
<dbReference type="SUPFAM" id="SSF103473">
    <property type="entry name" value="MFS general substrate transporter"/>
    <property type="match status" value="1"/>
</dbReference>
<name>A0AAE1DLM3_9GAST</name>
<evidence type="ECO:0000256" key="5">
    <source>
        <dbReference type="SAM" id="MobiDB-lite"/>
    </source>
</evidence>
<evidence type="ECO:0000256" key="6">
    <source>
        <dbReference type="SAM" id="Phobius"/>
    </source>
</evidence>
<dbReference type="PROSITE" id="PS50850">
    <property type="entry name" value="MFS"/>
    <property type="match status" value="1"/>
</dbReference>
<feature type="transmembrane region" description="Helical" evidence="6">
    <location>
        <begin position="110"/>
        <end position="129"/>
    </location>
</feature>
<dbReference type="EMBL" id="JAWDGP010003426">
    <property type="protein sequence ID" value="KAK3774360.1"/>
    <property type="molecule type" value="Genomic_DNA"/>
</dbReference>
<proteinExistence type="predicted"/>
<evidence type="ECO:0000313" key="8">
    <source>
        <dbReference type="EMBL" id="KAK3774360.1"/>
    </source>
</evidence>
<dbReference type="Pfam" id="PF00083">
    <property type="entry name" value="Sugar_tr"/>
    <property type="match status" value="1"/>
</dbReference>
<feature type="transmembrane region" description="Helical" evidence="6">
    <location>
        <begin position="81"/>
        <end position="104"/>
    </location>
</feature>
<comment type="caution">
    <text evidence="8">The sequence shown here is derived from an EMBL/GenBank/DDBJ whole genome shotgun (WGS) entry which is preliminary data.</text>
</comment>
<dbReference type="InterPro" id="IPR005828">
    <property type="entry name" value="MFS_sugar_transport-like"/>
</dbReference>
<protein>
    <recommendedName>
        <fullName evidence="7">Major facilitator superfamily (MFS) profile domain-containing protein</fullName>
    </recommendedName>
</protein>
<evidence type="ECO:0000256" key="1">
    <source>
        <dbReference type="ARBA" id="ARBA00004141"/>
    </source>
</evidence>
<feature type="transmembrane region" description="Helical" evidence="6">
    <location>
        <begin position="48"/>
        <end position="69"/>
    </location>
</feature>
<dbReference type="InterPro" id="IPR036259">
    <property type="entry name" value="MFS_trans_sf"/>
</dbReference>
<evidence type="ECO:0000256" key="4">
    <source>
        <dbReference type="ARBA" id="ARBA00023136"/>
    </source>
</evidence>
<dbReference type="InterPro" id="IPR020846">
    <property type="entry name" value="MFS_dom"/>
</dbReference>
<feature type="domain" description="Major facilitator superfamily (MFS) profile" evidence="7">
    <location>
        <begin position="1"/>
        <end position="236"/>
    </location>
</feature>
<dbReference type="AlphaFoldDB" id="A0AAE1DLM3"/>
<feature type="region of interest" description="Disordered" evidence="5">
    <location>
        <begin position="173"/>
        <end position="198"/>
    </location>
</feature>